<keyword evidence="8" id="KW-0067">ATP-binding</keyword>
<keyword evidence="9" id="KW-0520">NAD</keyword>
<organism evidence="12 13">
    <name type="scientific">Gloeothece verrucosa (strain PCC 7822)</name>
    <name type="common">Cyanothece sp. (strain PCC 7822)</name>
    <dbReference type="NCBI Taxonomy" id="497965"/>
    <lineage>
        <taxon>Bacteria</taxon>
        <taxon>Bacillati</taxon>
        <taxon>Cyanobacteriota</taxon>
        <taxon>Cyanophyceae</taxon>
        <taxon>Oscillatoriophycideae</taxon>
        <taxon>Chroococcales</taxon>
        <taxon>Aphanothecaceae</taxon>
        <taxon>Gloeothece</taxon>
        <taxon>Gloeothece verrucosa</taxon>
    </lineage>
</organism>
<evidence type="ECO:0000256" key="4">
    <source>
        <dbReference type="ARBA" id="ARBA00022642"/>
    </source>
</evidence>
<evidence type="ECO:0000256" key="8">
    <source>
        <dbReference type="ARBA" id="ARBA00022840"/>
    </source>
</evidence>
<comment type="function">
    <text evidence="1">Catalyzes the reversible adenylation of nicotinate mononucleotide (NaMN) to nicotinic acid adenine dinucleotide (NaAD).</text>
</comment>
<dbReference type="PANTHER" id="PTHR39321:SF3">
    <property type="entry name" value="PHOSPHOPANTETHEINE ADENYLYLTRANSFERASE"/>
    <property type="match status" value="1"/>
</dbReference>
<dbReference type="InterPro" id="IPR005248">
    <property type="entry name" value="NadD/NMNAT"/>
</dbReference>
<dbReference type="NCBIfam" id="NF000842">
    <property type="entry name" value="PRK00071.2-1"/>
    <property type="match status" value="1"/>
</dbReference>
<dbReference type="NCBIfam" id="TIGR00125">
    <property type="entry name" value="cyt_tran_rel"/>
    <property type="match status" value="1"/>
</dbReference>
<name>E0U8H7_GLOV7</name>
<dbReference type="GO" id="GO:0004515">
    <property type="term" value="F:nicotinate-nucleotide adenylyltransferase activity"/>
    <property type="evidence" value="ECO:0007669"/>
    <property type="project" value="UniProtKB-EC"/>
</dbReference>
<keyword evidence="7" id="KW-0547">Nucleotide-binding</keyword>
<proteinExistence type="predicted"/>
<evidence type="ECO:0000259" key="11">
    <source>
        <dbReference type="Pfam" id="PF01467"/>
    </source>
</evidence>
<keyword evidence="6 12" id="KW-0548">Nucleotidyltransferase</keyword>
<dbReference type="GO" id="GO:0009435">
    <property type="term" value="P:NAD+ biosynthetic process"/>
    <property type="evidence" value="ECO:0007669"/>
    <property type="project" value="UniProtKB-UniPathway"/>
</dbReference>
<evidence type="ECO:0000256" key="7">
    <source>
        <dbReference type="ARBA" id="ARBA00022741"/>
    </source>
</evidence>
<evidence type="ECO:0000256" key="10">
    <source>
        <dbReference type="ARBA" id="ARBA00048721"/>
    </source>
</evidence>
<evidence type="ECO:0000256" key="6">
    <source>
        <dbReference type="ARBA" id="ARBA00022695"/>
    </source>
</evidence>
<dbReference type="Pfam" id="PF01467">
    <property type="entry name" value="CTP_transf_like"/>
    <property type="match status" value="1"/>
</dbReference>
<dbReference type="PANTHER" id="PTHR39321">
    <property type="entry name" value="NICOTINATE-NUCLEOTIDE ADENYLYLTRANSFERASE-RELATED"/>
    <property type="match status" value="1"/>
</dbReference>
<reference evidence="13" key="1">
    <citation type="journal article" date="2011" name="MBio">
        <title>Novel metabolic attributes of the genus Cyanothece, comprising a group of unicellular nitrogen-fixing Cyanobacteria.</title>
        <authorList>
            <person name="Bandyopadhyay A."/>
            <person name="Elvitigala T."/>
            <person name="Welsh E."/>
            <person name="Stockel J."/>
            <person name="Liberton M."/>
            <person name="Min H."/>
            <person name="Sherman L.A."/>
            <person name="Pakrasi H.B."/>
        </authorList>
    </citation>
    <scope>NUCLEOTIDE SEQUENCE [LARGE SCALE GENOMIC DNA]</scope>
    <source>
        <strain evidence="13">PCC 7822</strain>
    </source>
</reference>
<dbReference type="InterPro" id="IPR004821">
    <property type="entry name" value="Cyt_trans-like"/>
</dbReference>
<dbReference type="KEGG" id="cyj:Cyan7822_1736"/>
<dbReference type="STRING" id="497965.Cyan7822_1736"/>
<dbReference type="UniPathway" id="UPA00253">
    <property type="reaction ID" value="UER00332"/>
</dbReference>
<evidence type="ECO:0000256" key="2">
    <source>
        <dbReference type="ARBA" id="ARBA00005019"/>
    </source>
</evidence>
<dbReference type="Gene3D" id="3.40.50.620">
    <property type="entry name" value="HUPs"/>
    <property type="match status" value="1"/>
</dbReference>
<evidence type="ECO:0000313" key="13">
    <source>
        <dbReference type="Proteomes" id="UP000008206"/>
    </source>
</evidence>
<dbReference type="HOGENOM" id="CLU_069765_3_2_3"/>
<evidence type="ECO:0000313" key="12">
    <source>
        <dbReference type="EMBL" id="ADN13723.1"/>
    </source>
</evidence>
<dbReference type="Proteomes" id="UP000008206">
    <property type="component" value="Chromosome"/>
</dbReference>
<keyword evidence="13" id="KW-1185">Reference proteome</keyword>
<dbReference type="NCBIfam" id="TIGR00482">
    <property type="entry name" value="nicotinate (nicotinamide) nucleotide adenylyltransferase"/>
    <property type="match status" value="1"/>
</dbReference>
<dbReference type="CDD" id="cd02165">
    <property type="entry name" value="NMNAT"/>
    <property type="match status" value="1"/>
</dbReference>
<comment type="catalytic activity">
    <reaction evidence="10">
        <text>nicotinate beta-D-ribonucleotide + ATP + H(+) = deamido-NAD(+) + diphosphate</text>
        <dbReference type="Rhea" id="RHEA:22860"/>
        <dbReference type="ChEBI" id="CHEBI:15378"/>
        <dbReference type="ChEBI" id="CHEBI:30616"/>
        <dbReference type="ChEBI" id="CHEBI:33019"/>
        <dbReference type="ChEBI" id="CHEBI:57502"/>
        <dbReference type="ChEBI" id="CHEBI:58437"/>
        <dbReference type="EC" id="2.7.7.18"/>
    </reaction>
</comment>
<comment type="pathway">
    <text evidence="2">Cofactor biosynthesis; NAD(+) biosynthesis; deamido-NAD(+) from nicotinate D-ribonucleotide: step 1/1.</text>
</comment>
<dbReference type="eggNOG" id="COG1057">
    <property type="taxonomic scope" value="Bacteria"/>
</dbReference>
<evidence type="ECO:0000256" key="3">
    <source>
        <dbReference type="ARBA" id="ARBA00012389"/>
    </source>
</evidence>
<protein>
    <recommendedName>
        <fullName evidence="3">nicotinate-nucleotide adenylyltransferase</fullName>
        <ecNumber evidence="3">2.7.7.18</ecNumber>
    </recommendedName>
</protein>
<keyword evidence="5 12" id="KW-0808">Transferase</keyword>
<accession>E0U8H7</accession>
<evidence type="ECO:0000256" key="5">
    <source>
        <dbReference type="ARBA" id="ARBA00022679"/>
    </source>
</evidence>
<evidence type="ECO:0000256" key="9">
    <source>
        <dbReference type="ARBA" id="ARBA00023027"/>
    </source>
</evidence>
<dbReference type="AlphaFoldDB" id="E0U8H7"/>
<dbReference type="InterPro" id="IPR014729">
    <property type="entry name" value="Rossmann-like_a/b/a_fold"/>
</dbReference>
<evidence type="ECO:0000256" key="1">
    <source>
        <dbReference type="ARBA" id="ARBA00002324"/>
    </source>
</evidence>
<dbReference type="GO" id="GO:0005524">
    <property type="term" value="F:ATP binding"/>
    <property type="evidence" value="ECO:0007669"/>
    <property type="project" value="UniProtKB-KW"/>
</dbReference>
<keyword evidence="4" id="KW-0662">Pyridine nucleotide biosynthesis</keyword>
<gene>
    <name evidence="12" type="ordered locus">Cyan7822_1736</name>
</gene>
<dbReference type="EC" id="2.7.7.18" evidence="3"/>
<dbReference type="SUPFAM" id="SSF52374">
    <property type="entry name" value="Nucleotidylyl transferase"/>
    <property type="match status" value="1"/>
</dbReference>
<sequence>MAKIDHTNYSQAMTKIALFGTSADPPTAGHQAILKWLSDHYDQVAVWASDNPFKDHQTSLEHRLEMLRLLISEIDPPRDNIKVYEQLSHRRSLHSLEKAKEIWGEAADYSLVIGSDLVGQIRRWYRIEELFQQVKILIVPRPGYLIDDRDLEALHQLGGDYQIADLKVPGVSSTAYREEKDKTVVTQPIKDYIHQEKLYA</sequence>
<feature type="domain" description="Cytidyltransferase-like" evidence="11">
    <location>
        <begin position="18"/>
        <end position="178"/>
    </location>
</feature>
<dbReference type="EMBL" id="CP002198">
    <property type="protein sequence ID" value="ADN13723.1"/>
    <property type="molecule type" value="Genomic_DNA"/>
</dbReference>